<dbReference type="PANTHER" id="PTHR41791:SF1">
    <property type="entry name" value="SSL7039 PROTEIN"/>
    <property type="match status" value="1"/>
</dbReference>
<dbReference type="OrthoDB" id="9800258at2"/>
<evidence type="ECO:0000313" key="2">
    <source>
        <dbReference type="Proteomes" id="UP000216074"/>
    </source>
</evidence>
<dbReference type="InterPro" id="IPR014056">
    <property type="entry name" value="TypeIITA-like_toxin_pred"/>
</dbReference>
<dbReference type="NCBIfam" id="TIGR02683">
    <property type="entry name" value="upstrm_HI1419"/>
    <property type="match status" value="1"/>
</dbReference>
<dbReference type="RefSeq" id="WP_094730187.1">
    <property type="nucleotide sequence ID" value="NZ_MWWY01000028.1"/>
</dbReference>
<evidence type="ECO:0000313" key="1">
    <source>
        <dbReference type="EMBL" id="OZG63830.1"/>
    </source>
</evidence>
<sequence>MEIEQSAEFAKWFRKLKNREAKAAIMARLDACKIAGKPLGDIKPTGGPVSEMRFHFGAGYRVYFAMRGNVLMLLLAGGDKSTQQSDIKHAHDILNNYKEQQ</sequence>
<keyword evidence="2" id="KW-1185">Reference proteome</keyword>
<protein>
    <submittedName>
        <fullName evidence="1">Addiction module killer protein</fullName>
    </submittedName>
</protein>
<dbReference type="PANTHER" id="PTHR41791">
    <property type="entry name" value="SSL7039 PROTEIN"/>
    <property type="match status" value="1"/>
</dbReference>
<name>A0A261FXB6_9BIFI</name>
<dbReference type="Pfam" id="PF05973">
    <property type="entry name" value="Gp49"/>
    <property type="match status" value="1"/>
</dbReference>
<dbReference type="InterPro" id="IPR009241">
    <property type="entry name" value="HigB-like"/>
</dbReference>
<dbReference type="Proteomes" id="UP000216074">
    <property type="component" value="Unassembled WGS sequence"/>
</dbReference>
<dbReference type="PIRSF" id="PIRSF028744">
    <property type="entry name" value="Addict_mod_HI1419"/>
    <property type="match status" value="1"/>
</dbReference>
<dbReference type="AlphaFoldDB" id="A0A261FXB6"/>
<dbReference type="EMBL" id="MWWY01000028">
    <property type="protein sequence ID" value="OZG63830.1"/>
    <property type="molecule type" value="Genomic_DNA"/>
</dbReference>
<reference evidence="1 2" key="1">
    <citation type="journal article" date="2017" name="BMC Genomics">
        <title>Comparative genomic and phylogenomic analyses of the Bifidobacteriaceae family.</title>
        <authorList>
            <person name="Lugli G.A."/>
            <person name="Milani C."/>
            <person name="Turroni F."/>
            <person name="Duranti S."/>
            <person name="Mancabelli L."/>
            <person name="Mangifesta M."/>
            <person name="Ferrario C."/>
            <person name="Modesto M."/>
            <person name="Mattarelli P."/>
            <person name="Jiri K."/>
            <person name="van Sinderen D."/>
            <person name="Ventura M."/>
        </authorList>
    </citation>
    <scope>NUCLEOTIDE SEQUENCE [LARGE SCALE GENOMIC DNA]</scope>
    <source>
        <strain evidence="1 2">DSM 100202</strain>
    </source>
</reference>
<accession>A0A261FXB6</accession>
<proteinExistence type="predicted"/>
<gene>
    <name evidence="1" type="ORF">BHAP_1549</name>
</gene>
<comment type="caution">
    <text evidence="1">The sequence shown here is derived from an EMBL/GenBank/DDBJ whole genome shotgun (WGS) entry which is preliminary data.</text>
</comment>
<organism evidence="1 2">
    <name type="scientific">Bifidobacterium hapali</name>
    <dbReference type="NCBI Taxonomy" id="1630172"/>
    <lineage>
        <taxon>Bacteria</taxon>
        <taxon>Bacillati</taxon>
        <taxon>Actinomycetota</taxon>
        <taxon>Actinomycetes</taxon>
        <taxon>Bifidobacteriales</taxon>
        <taxon>Bifidobacteriaceae</taxon>
        <taxon>Bifidobacterium</taxon>
    </lineage>
</organism>